<proteinExistence type="predicted"/>
<evidence type="ECO:0000313" key="4">
    <source>
        <dbReference type="Proteomes" id="UP000694251"/>
    </source>
</evidence>
<feature type="domain" description="Retrotransposon gag" evidence="2">
    <location>
        <begin position="222"/>
        <end position="308"/>
    </location>
</feature>
<reference evidence="3 4" key="1">
    <citation type="submission" date="2020-12" db="EMBL/GenBank/DDBJ databases">
        <title>Concerted genomic and epigenomic changes stabilize Arabidopsis allopolyploids.</title>
        <authorList>
            <person name="Chen Z."/>
        </authorList>
    </citation>
    <scope>NUCLEOTIDE SEQUENCE [LARGE SCALE GENOMIC DNA]</scope>
    <source>
        <strain evidence="3">As9502</strain>
        <tissue evidence="3">Leaf</tissue>
    </source>
</reference>
<comment type="caution">
    <text evidence="3">The sequence shown here is derived from an EMBL/GenBank/DDBJ whole genome shotgun (WGS) entry which is preliminary data.</text>
</comment>
<feature type="compositionally biased region" description="Basic and acidic residues" evidence="1">
    <location>
        <begin position="846"/>
        <end position="857"/>
    </location>
</feature>
<dbReference type="PANTHER" id="PTHR33223">
    <property type="entry name" value="CCHC-TYPE DOMAIN-CONTAINING PROTEIN"/>
    <property type="match status" value="1"/>
</dbReference>
<sequence length="960" mass="108849">MHKRSQGNQNLLFNDNIDRITRQLRDHIESDTMANIVDDQEQPTNISVGDFPHNHNQGHGTVPPPIKNKNFEIKRGIITMIRENKFHNLPMEDPLDHLDEFERRSGLTKINGDQARLNAQLGARDAAGLSVERHQLGVDRHLWEQNADAINIDQHNRGVDRHQPQIPAIIPPAVEPHRTLWDFNKSDLFYANRSAIVPPPFQRNDYELKPGYFAVVGQHPFHRLSHEQPIDHIERFLKTWRSIKRAFLNNLYDVVMSEELRNKLSTFTQGPAEVFKAAWVRFKKYQRNCQHHGFSEVQLLGTFFRGVDWRYPMALDATSNDNFNTRYLADATTLIEKLARSNNTKNANFERKKIVGAVSDNQMAEVNANLYSVHNLLTGKKHVHFVVKDETIEPKTESEEGIFYIDGQGYRTFGQPQGNFNGNRCMPRQTRITQQKELIDLSEQNADAIGIDQHNRGVDRHQPQIPATIPPAAEPCRTLGDFNKSDLFYANRSAIELRNKLSTFTQGPTEVFKAAWVRFKAYQRDCPHHGFSEVQLLGTFFRGVYWRYQMALDAASNDNFNTRYLADAITLIEKLACSNSIKNADFERKKIVGAVSGNQMAEVNAKLDSVHNLLTRKKHVHFAVEDETIEPKTESEEGIFYIDGQGYRTDGDDVREELDTEDELELVAVELVSTDIYQCRSTPTGTLFSETVPHEGVDRHTFSDALETSSAPLNKYVKRLVDNGISSNEDKLLTRDISAIMLPKVKKEKAQRVDIAEYIRTITPDQTIEMLPDPGSFVLDCSISSRRPTRITILFADRSNRVAEGILEDVTVKVGNSLIPADCGPLANESCKESVSIDNIPPVDQQPRDSQKEDSAHSLHPTPLEALYDRFSSISSPALPSINSLDSLKSASHVNKPRVPRKLVFPVVLEGNDESVDRHLQLLQLPRLVQLTHHLGRPGGSSNPPPLHPHTELRQVKLLT</sequence>
<evidence type="ECO:0000256" key="1">
    <source>
        <dbReference type="SAM" id="MobiDB-lite"/>
    </source>
</evidence>
<dbReference type="InterPro" id="IPR005162">
    <property type="entry name" value="Retrotrans_gag_dom"/>
</dbReference>
<gene>
    <name evidence="3" type="ORF">ISN44_Un123g000020</name>
</gene>
<dbReference type="EMBL" id="JAEFBJ010000123">
    <property type="protein sequence ID" value="KAG7529736.1"/>
    <property type="molecule type" value="Genomic_DNA"/>
</dbReference>
<protein>
    <submittedName>
        <fullName evidence="3">Retrotransposon gag domain</fullName>
    </submittedName>
</protein>
<dbReference type="OrthoDB" id="781595at2759"/>
<evidence type="ECO:0000313" key="3">
    <source>
        <dbReference type="EMBL" id="KAG7529736.1"/>
    </source>
</evidence>
<keyword evidence="4" id="KW-1185">Reference proteome</keyword>
<feature type="domain" description="Retrotransposon gag" evidence="2">
    <location>
        <begin position="490"/>
        <end position="544"/>
    </location>
</feature>
<evidence type="ECO:0000259" key="2">
    <source>
        <dbReference type="Pfam" id="PF03732"/>
    </source>
</evidence>
<dbReference type="AlphaFoldDB" id="A0A8T1XG51"/>
<dbReference type="Pfam" id="PF03732">
    <property type="entry name" value="Retrotrans_gag"/>
    <property type="match status" value="2"/>
</dbReference>
<dbReference type="Proteomes" id="UP000694251">
    <property type="component" value="Unassembled WGS sequence"/>
</dbReference>
<name>A0A8T1XG51_ARASU</name>
<dbReference type="PANTHER" id="PTHR33223:SF6">
    <property type="entry name" value="CCHC-TYPE DOMAIN-CONTAINING PROTEIN"/>
    <property type="match status" value="1"/>
</dbReference>
<feature type="region of interest" description="Disordered" evidence="1">
    <location>
        <begin position="837"/>
        <end position="857"/>
    </location>
</feature>
<organism evidence="3 4">
    <name type="scientific">Arabidopsis suecica</name>
    <name type="common">Swedish thale-cress</name>
    <name type="synonym">Cardaminopsis suecica</name>
    <dbReference type="NCBI Taxonomy" id="45249"/>
    <lineage>
        <taxon>Eukaryota</taxon>
        <taxon>Viridiplantae</taxon>
        <taxon>Streptophyta</taxon>
        <taxon>Embryophyta</taxon>
        <taxon>Tracheophyta</taxon>
        <taxon>Spermatophyta</taxon>
        <taxon>Magnoliopsida</taxon>
        <taxon>eudicotyledons</taxon>
        <taxon>Gunneridae</taxon>
        <taxon>Pentapetalae</taxon>
        <taxon>rosids</taxon>
        <taxon>malvids</taxon>
        <taxon>Brassicales</taxon>
        <taxon>Brassicaceae</taxon>
        <taxon>Camelineae</taxon>
        <taxon>Arabidopsis</taxon>
    </lineage>
</organism>
<accession>A0A8T1XG51</accession>